<gene>
    <name evidence="1" type="ORF">C1638_017680</name>
</gene>
<evidence type="ECO:0000313" key="1">
    <source>
        <dbReference type="EMBL" id="PWN62323.1"/>
    </source>
</evidence>
<dbReference type="Gene3D" id="3.90.1720.10">
    <property type="entry name" value="endopeptidase domain like (from Nostoc punctiforme)"/>
    <property type="match status" value="1"/>
</dbReference>
<dbReference type="EMBL" id="PPEI02000005">
    <property type="protein sequence ID" value="PWN62323.1"/>
    <property type="molecule type" value="Genomic_DNA"/>
</dbReference>
<dbReference type="SUPFAM" id="SSF54001">
    <property type="entry name" value="Cysteine proteinases"/>
    <property type="match status" value="1"/>
</dbReference>
<dbReference type="RefSeq" id="WP_109623184.1">
    <property type="nucleotide sequence ID" value="NZ_PPEI02000005.1"/>
</dbReference>
<reference evidence="1" key="1">
    <citation type="submission" date="2018-04" db="EMBL/GenBank/DDBJ databases">
        <title>Draft Genome Sequences of Chryseobacterium lactis NCTC11390T isolated from milk, Chryseobacterium oncorhynchi 701B-08T from rainbow trout, and Chryseobacterium viscerum 687B-08T from diseased fish.</title>
        <authorList>
            <person name="Jeong J.-J."/>
            <person name="Lee Y.J."/>
            <person name="Pathiraja D."/>
            <person name="Park B."/>
            <person name="Choi I.-G."/>
            <person name="Kim K.D."/>
        </authorList>
    </citation>
    <scope>NUCLEOTIDE SEQUENCE [LARGE SCALE GENOMIC DNA]</scope>
    <source>
        <strain evidence="1">701B-08</strain>
    </source>
</reference>
<sequence length="181" mass="19863">MKISNDYAWLGTVPDAPLMIKEAVRVGKLNTNEIPGPKSNPEILKLAETAGVRSIYKNDDVAWCAVAQSAICITAHKELPFTGYDRLRASSFLKFGIPVNEPVLGDVLVFTRTGGGHVGMYVGEDKDYYHVVGGNQSNQYNVTRIAKNRLSGARRPKYNVMPKSAKKYFLSPTGKVSLNEA</sequence>
<comment type="caution">
    <text evidence="1">The sequence shown here is derived from an EMBL/GenBank/DDBJ whole genome shotgun (WGS) entry which is preliminary data.</text>
</comment>
<dbReference type="OrthoDB" id="9813532at2"/>
<evidence type="ECO:0000313" key="2">
    <source>
        <dbReference type="Proteomes" id="UP000236182"/>
    </source>
</evidence>
<keyword evidence="2" id="KW-1185">Reference proteome</keyword>
<name>A0A316WPK0_9FLAO</name>
<organism evidence="1 2">
    <name type="scientific">Chryseobacterium oncorhynchi</name>
    <dbReference type="NCBI Taxonomy" id="741074"/>
    <lineage>
        <taxon>Bacteria</taxon>
        <taxon>Pseudomonadati</taxon>
        <taxon>Bacteroidota</taxon>
        <taxon>Flavobacteriia</taxon>
        <taxon>Flavobacteriales</taxon>
        <taxon>Weeksellaceae</taxon>
        <taxon>Chryseobacterium group</taxon>
        <taxon>Chryseobacterium</taxon>
    </lineage>
</organism>
<dbReference type="NCBIfam" id="TIGR02594">
    <property type="entry name" value="TIGR02594 family protein"/>
    <property type="match status" value="1"/>
</dbReference>
<dbReference type="Proteomes" id="UP000236182">
    <property type="component" value="Unassembled WGS sequence"/>
</dbReference>
<dbReference type="InterPro" id="IPR038765">
    <property type="entry name" value="Papain-like_cys_pep_sf"/>
</dbReference>
<dbReference type="AlphaFoldDB" id="A0A316WPK0"/>
<proteinExistence type="predicted"/>
<dbReference type="InterPro" id="IPR013423">
    <property type="entry name" value="CHP02594"/>
</dbReference>
<protein>
    <submittedName>
        <fullName evidence="1">TIGR02594 family protein</fullName>
    </submittedName>
</protein>
<accession>A0A316WPK0</accession>